<comment type="caution">
    <text evidence="1">The sequence shown here is derived from an EMBL/GenBank/DDBJ whole genome shotgun (WGS) entry which is preliminary data.</text>
</comment>
<name>A0ACC1P3Y6_9APHY</name>
<proteinExistence type="predicted"/>
<accession>A0ACC1P3Y6</accession>
<keyword evidence="2" id="KW-1185">Reference proteome</keyword>
<dbReference type="Proteomes" id="UP001144978">
    <property type="component" value="Unassembled WGS sequence"/>
</dbReference>
<gene>
    <name evidence="1" type="ORF">NUW54_g9846</name>
</gene>
<evidence type="ECO:0000313" key="1">
    <source>
        <dbReference type="EMBL" id="KAJ2986252.1"/>
    </source>
</evidence>
<sequence length="79" mass="8367">MPESLHRRCVVAAAEPGGRGRAAGQRVPVPHSTASPVQRLERAKAQTARTAVLTPLASYRRNELAKKKGNGGGAEAMQH</sequence>
<evidence type="ECO:0000313" key="2">
    <source>
        <dbReference type="Proteomes" id="UP001144978"/>
    </source>
</evidence>
<protein>
    <submittedName>
        <fullName evidence="1">Uncharacterized protein</fullName>
    </submittedName>
</protein>
<organism evidence="1 2">
    <name type="scientific">Trametes sanguinea</name>
    <dbReference type="NCBI Taxonomy" id="158606"/>
    <lineage>
        <taxon>Eukaryota</taxon>
        <taxon>Fungi</taxon>
        <taxon>Dikarya</taxon>
        <taxon>Basidiomycota</taxon>
        <taxon>Agaricomycotina</taxon>
        <taxon>Agaricomycetes</taxon>
        <taxon>Polyporales</taxon>
        <taxon>Polyporaceae</taxon>
        <taxon>Trametes</taxon>
    </lineage>
</organism>
<dbReference type="EMBL" id="JANSHE010003398">
    <property type="protein sequence ID" value="KAJ2986252.1"/>
    <property type="molecule type" value="Genomic_DNA"/>
</dbReference>
<reference evidence="1" key="1">
    <citation type="submission" date="2022-08" db="EMBL/GenBank/DDBJ databases">
        <title>Genome Sequence of Pycnoporus sanguineus.</title>
        <authorList>
            <person name="Buettner E."/>
        </authorList>
    </citation>
    <scope>NUCLEOTIDE SEQUENCE</scope>
    <source>
        <strain evidence="1">CG-C14</strain>
    </source>
</reference>